<proteinExistence type="predicted"/>
<sequence>MHKTPKFLFTALSIIILFTSCTDDDLGPCANVMPACACGQFLLLDRWGSPLIGEGKMFHPDSIKMINGAERWDLRIEDSLVFFDYGLLTFNKEYYLYLSSSVQDTIQVSITSQPGECFIVKNISDFTYSGARVTIDDNKIVVIKI</sequence>
<dbReference type="HOGENOM" id="CLU_1784945_0_0_10"/>
<reference evidence="1 2" key="1">
    <citation type="journal article" date="2012" name="Stand. Genomic Sci.">
        <title>Genome sequence of the orange-pigmented seawater bacterium Owenweeksia hongkongensis type strain (UST20020801(T)).</title>
        <authorList>
            <person name="Riedel T."/>
            <person name="Held B."/>
            <person name="Nolan M."/>
            <person name="Lucas S."/>
            <person name="Lapidus A."/>
            <person name="Tice H."/>
            <person name="Del Rio T.G."/>
            <person name="Cheng J.F."/>
            <person name="Han C."/>
            <person name="Tapia R."/>
            <person name="Goodwin L.A."/>
            <person name="Pitluck S."/>
            <person name="Liolios K."/>
            <person name="Mavromatis K."/>
            <person name="Pagani I."/>
            <person name="Ivanova N."/>
            <person name="Mikhailova N."/>
            <person name="Pati A."/>
            <person name="Chen A."/>
            <person name="Palaniappan K."/>
            <person name="Rohde M."/>
            <person name="Tindall B.J."/>
            <person name="Detter J.C."/>
            <person name="Goker M."/>
            <person name="Woyke T."/>
            <person name="Bristow J."/>
            <person name="Eisen J.A."/>
            <person name="Markowitz V."/>
            <person name="Hugenholtz P."/>
            <person name="Klenk H.P."/>
            <person name="Kyrpides N.C."/>
        </authorList>
    </citation>
    <scope>NUCLEOTIDE SEQUENCE</scope>
    <source>
        <strain evidence="2">DSM 17368 / JCM 12287 / NRRL B-23963</strain>
    </source>
</reference>
<dbReference type="STRING" id="926562.Oweho_0871"/>
<evidence type="ECO:0000313" key="1">
    <source>
        <dbReference type="EMBL" id="AEV31882.1"/>
    </source>
</evidence>
<dbReference type="Proteomes" id="UP000005631">
    <property type="component" value="Chromosome"/>
</dbReference>
<protein>
    <recommendedName>
        <fullName evidence="3">Lipoprotein</fullName>
    </recommendedName>
</protein>
<dbReference type="RefSeq" id="WP_014201243.1">
    <property type="nucleotide sequence ID" value="NC_016599.1"/>
</dbReference>
<accession>G8R2S7</accession>
<gene>
    <name evidence="1" type="ordered locus">Oweho_0871</name>
</gene>
<keyword evidence="2" id="KW-1185">Reference proteome</keyword>
<dbReference type="KEGG" id="oho:Oweho_0871"/>
<dbReference type="AlphaFoldDB" id="G8R2S7"/>
<organism evidence="1 2">
    <name type="scientific">Owenweeksia hongkongensis (strain DSM 17368 / CIP 108786 / JCM 12287 / NRRL B-23963 / UST20020801)</name>
    <dbReference type="NCBI Taxonomy" id="926562"/>
    <lineage>
        <taxon>Bacteria</taxon>
        <taxon>Pseudomonadati</taxon>
        <taxon>Bacteroidota</taxon>
        <taxon>Flavobacteriia</taxon>
        <taxon>Flavobacteriales</taxon>
        <taxon>Owenweeksiaceae</taxon>
        <taxon>Owenweeksia</taxon>
    </lineage>
</organism>
<evidence type="ECO:0008006" key="3">
    <source>
        <dbReference type="Google" id="ProtNLM"/>
    </source>
</evidence>
<dbReference type="PROSITE" id="PS51257">
    <property type="entry name" value="PROKAR_LIPOPROTEIN"/>
    <property type="match status" value="1"/>
</dbReference>
<dbReference type="EMBL" id="CP003156">
    <property type="protein sequence ID" value="AEV31882.1"/>
    <property type="molecule type" value="Genomic_DNA"/>
</dbReference>
<evidence type="ECO:0000313" key="2">
    <source>
        <dbReference type="Proteomes" id="UP000005631"/>
    </source>
</evidence>
<name>G8R2S7_OWEHD</name>